<dbReference type="Pfam" id="PF00505">
    <property type="entry name" value="HMG_box"/>
    <property type="match status" value="1"/>
</dbReference>
<dbReference type="CDD" id="cd01389">
    <property type="entry name" value="HMG-box_ROX1-like"/>
    <property type="match status" value="1"/>
</dbReference>
<dbReference type="EMBL" id="ML213622">
    <property type="protein sequence ID" value="TFK35313.1"/>
    <property type="molecule type" value="Genomic_DNA"/>
</dbReference>
<dbReference type="GO" id="GO:0005634">
    <property type="term" value="C:nucleus"/>
    <property type="evidence" value="ECO:0007669"/>
    <property type="project" value="UniProtKB-UniRule"/>
</dbReference>
<evidence type="ECO:0000313" key="7">
    <source>
        <dbReference type="Proteomes" id="UP000308652"/>
    </source>
</evidence>
<feature type="region of interest" description="Disordered" evidence="4">
    <location>
        <begin position="374"/>
        <end position="407"/>
    </location>
</feature>
<dbReference type="GO" id="GO:0000981">
    <property type="term" value="F:DNA-binding transcription factor activity, RNA polymerase II-specific"/>
    <property type="evidence" value="ECO:0007669"/>
    <property type="project" value="TreeGrafter"/>
</dbReference>
<evidence type="ECO:0000256" key="1">
    <source>
        <dbReference type="ARBA" id="ARBA00023125"/>
    </source>
</evidence>
<evidence type="ECO:0000256" key="4">
    <source>
        <dbReference type="SAM" id="MobiDB-lite"/>
    </source>
</evidence>
<dbReference type="OrthoDB" id="6247875at2759"/>
<keyword evidence="2 3" id="KW-0539">Nucleus</keyword>
<proteinExistence type="predicted"/>
<dbReference type="Proteomes" id="UP000308652">
    <property type="component" value="Unassembled WGS sequence"/>
</dbReference>
<evidence type="ECO:0000313" key="6">
    <source>
        <dbReference type="EMBL" id="TFK35313.1"/>
    </source>
</evidence>
<evidence type="ECO:0000256" key="3">
    <source>
        <dbReference type="PROSITE-ProRule" id="PRU00267"/>
    </source>
</evidence>
<keyword evidence="7" id="KW-1185">Reference proteome</keyword>
<name>A0A5C3LSG5_9AGAR</name>
<dbReference type="AlphaFoldDB" id="A0A5C3LSG5"/>
<dbReference type="GO" id="GO:0000978">
    <property type="term" value="F:RNA polymerase II cis-regulatory region sequence-specific DNA binding"/>
    <property type="evidence" value="ECO:0007669"/>
    <property type="project" value="TreeGrafter"/>
</dbReference>
<feature type="domain" description="HMG box" evidence="5">
    <location>
        <begin position="86"/>
        <end position="155"/>
    </location>
</feature>
<protein>
    <recommendedName>
        <fullName evidence="5">HMG box domain-containing protein</fullName>
    </recommendedName>
</protein>
<feature type="DNA-binding region" description="HMG box" evidence="3">
    <location>
        <begin position="86"/>
        <end position="155"/>
    </location>
</feature>
<dbReference type="InterPro" id="IPR009071">
    <property type="entry name" value="HMG_box_dom"/>
</dbReference>
<dbReference type="PANTHER" id="PTHR45789">
    <property type="entry name" value="FI18025P1"/>
    <property type="match status" value="1"/>
</dbReference>
<dbReference type="PANTHER" id="PTHR45789:SF2">
    <property type="entry name" value="FI18025P1"/>
    <property type="match status" value="1"/>
</dbReference>
<feature type="compositionally biased region" description="Low complexity" evidence="4">
    <location>
        <begin position="269"/>
        <end position="281"/>
    </location>
</feature>
<feature type="region of interest" description="Disordered" evidence="4">
    <location>
        <begin position="158"/>
        <end position="178"/>
    </location>
</feature>
<dbReference type="SUPFAM" id="SSF47095">
    <property type="entry name" value="HMG-box"/>
    <property type="match status" value="1"/>
</dbReference>
<evidence type="ECO:0000259" key="5">
    <source>
        <dbReference type="PROSITE" id="PS50118"/>
    </source>
</evidence>
<dbReference type="STRING" id="68775.A0A5C3LSG5"/>
<dbReference type="PROSITE" id="PS50118">
    <property type="entry name" value="HMG_BOX_2"/>
    <property type="match status" value="1"/>
</dbReference>
<dbReference type="SMART" id="SM00398">
    <property type="entry name" value="HMG"/>
    <property type="match status" value="1"/>
</dbReference>
<organism evidence="6 7">
    <name type="scientific">Crucibulum laeve</name>
    <dbReference type="NCBI Taxonomy" id="68775"/>
    <lineage>
        <taxon>Eukaryota</taxon>
        <taxon>Fungi</taxon>
        <taxon>Dikarya</taxon>
        <taxon>Basidiomycota</taxon>
        <taxon>Agaricomycotina</taxon>
        <taxon>Agaricomycetes</taxon>
        <taxon>Agaricomycetidae</taxon>
        <taxon>Agaricales</taxon>
        <taxon>Agaricineae</taxon>
        <taxon>Nidulariaceae</taxon>
        <taxon>Crucibulum</taxon>
    </lineage>
</organism>
<feature type="compositionally biased region" description="Low complexity" evidence="4">
    <location>
        <begin position="397"/>
        <end position="407"/>
    </location>
</feature>
<dbReference type="Gene3D" id="1.10.30.10">
    <property type="entry name" value="High mobility group box domain"/>
    <property type="match status" value="1"/>
</dbReference>
<reference evidence="6 7" key="1">
    <citation type="journal article" date="2019" name="Nat. Ecol. Evol.">
        <title>Megaphylogeny resolves global patterns of mushroom evolution.</title>
        <authorList>
            <person name="Varga T."/>
            <person name="Krizsan K."/>
            <person name="Foldi C."/>
            <person name="Dima B."/>
            <person name="Sanchez-Garcia M."/>
            <person name="Sanchez-Ramirez S."/>
            <person name="Szollosi G.J."/>
            <person name="Szarkandi J.G."/>
            <person name="Papp V."/>
            <person name="Albert L."/>
            <person name="Andreopoulos W."/>
            <person name="Angelini C."/>
            <person name="Antonin V."/>
            <person name="Barry K.W."/>
            <person name="Bougher N.L."/>
            <person name="Buchanan P."/>
            <person name="Buyck B."/>
            <person name="Bense V."/>
            <person name="Catcheside P."/>
            <person name="Chovatia M."/>
            <person name="Cooper J."/>
            <person name="Damon W."/>
            <person name="Desjardin D."/>
            <person name="Finy P."/>
            <person name="Geml J."/>
            <person name="Haridas S."/>
            <person name="Hughes K."/>
            <person name="Justo A."/>
            <person name="Karasinski D."/>
            <person name="Kautmanova I."/>
            <person name="Kiss B."/>
            <person name="Kocsube S."/>
            <person name="Kotiranta H."/>
            <person name="LaButti K.M."/>
            <person name="Lechner B.E."/>
            <person name="Liimatainen K."/>
            <person name="Lipzen A."/>
            <person name="Lukacs Z."/>
            <person name="Mihaltcheva S."/>
            <person name="Morgado L.N."/>
            <person name="Niskanen T."/>
            <person name="Noordeloos M.E."/>
            <person name="Ohm R.A."/>
            <person name="Ortiz-Santana B."/>
            <person name="Ovrebo C."/>
            <person name="Racz N."/>
            <person name="Riley R."/>
            <person name="Savchenko A."/>
            <person name="Shiryaev A."/>
            <person name="Soop K."/>
            <person name="Spirin V."/>
            <person name="Szebenyi C."/>
            <person name="Tomsovsky M."/>
            <person name="Tulloss R.E."/>
            <person name="Uehling J."/>
            <person name="Grigoriev I.V."/>
            <person name="Vagvolgyi C."/>
            <person name="Papp T."/>
            <person name="Martin F.M."/>
            <person name="Miettinen O."/>
            <person name="Hibbett D.S."/>
            <person name="Nagy L.G."/>
        </authorList>
    </citation>
    <scope>NUCLEOTIDE SEQUENCE [LARGE SCALE GENOMIC DNA]</scope>
    <source>
        <strain evidence="6 7">CBS 166.37</strain>
    </source>
</reference>
<accession>A0A5C3LSG5</accession>
<feature type="region of interest" description="Disordered" evidence="4">
    <location>
        <begin position="263"/>
        <end position="286"/>
    </location>
</feature>
<evidence type="ECO:0000256" key="2">
    <source>
        <dbReference type="ARBA" id="ARBA00023242"/>
    </source>
</evidence>
<dbReference type="InterPro" id="IPR036910">
    <property type="entry name" value="HMG_box_dom_sf"/>
</dbReference>
<dbReference type="InterPro" id="IPR051356">
    <property type="entry name" value="SOX/SOX-like_TF"/>
</dbReference>
<gene>
    <name evidence="6" type="ORF">BDQ12DRAFT_726063</name>
</gene>
<keyword evidence="1 3" id="KW-0238">DNA-binding</keyword>
<feature type="region of interest" description="Disordered" evidence="4">
    <location>
        <begin position="68"/>
        <end position="89"/>
    </location>
</feature>
<sequence length="507" mass="56118">MPAERNRGLKRTASEGNQLVWSLPIEPTNPAEFAFTETMTPTTYYDGPPPLVDAPPTEFILFPPVHEECPAPRRQPHSKKKPDNHIPRPPNAFILFRSSFIKGQHVSTEVETNHSTLSKIIGLTWQNLPEEERQVWHAKAKTALDEHKRKFPKYAFRPTQTKAKGGGGPGSGEKRKVREVEPKDLKRCAKIAELLVEGKKGHELDAAIQEFDKHHVPEVVTRFEAPITARAYRRSSSAPVQDTESMKAGQGFFSVITTTNEQRKKVRASSSRPTRCSTPTSVAPSTFEGEASAPIDHVAPLPSPLKIDPAFDFSAFSFDSITSPPPQFDCDPLSYQSYASSPCSEFSPSPQYSPIPQYASPSLSINTSFTTSYTQQEWSSSSPTTPSTPELEFDYHLSTPLSTPSSSPSYASSFDGIFDDKSYDVFQAYESQPVMHMDMDMAIMGAESYITPTESNCNDAFVSGCGSYGNNNAHFTSFTQHHPEAPLAQPDDEFSAFMMSSMPVYSM</sequence>
<feature type="compositionally biased region" description="Low complexity" evidence="4">
    <location>
        <begin position="379"/>
        <end position="389"/>
    </location>
</feature>